<keyword evidence="3" id="KW-1185">Reference proteome</keyword>
<evidence type="ECO:0000256" key="1">
    <source>
        <dbReference type="ARBA" id="ARBA00022741"/>
    </source>
</evidence>
<reference evidence="2" key="1">
    <citation type="submission" date="2022-10" db="EMBL/GenBank/DDBJ databases">
        <title>Novel sulphate-reducing endosymbionts in the free-living metamonad Anaeramoeba.</title>
        <authorList>
            <person name="Jerlstrom-Hultqvist J."/>
            <person name="Cepicka I."/>
            <person name="Gallot-Lavallee L."/>
            <person name="Salas-Leiva D."/>
            <person name="Curtis B.A."/>
            <person name="Zahonova K."/>
            <person name="Pipaliya S."/>
            <person name="Dacks J."/>
            <person name="Roger A.J."/>
        </authorList>
    </citation>
    <scope>NUCLEOTIDE SEQUENCE</scope>
    <source>
        <strain evidence="2">BMAN</strain>
    </source>
</reference>
<dbReference type="SMART" id="SM00175">
    <property type="entry name" value="RAB"/>
    <property type="match status" value="1"/>
</dbReference>
<gene>
    <name evidence="2" type="ORF">M0811_07319</name>
</gene>
<dbReference type="InterPro" id="IPR005225">
    <property type="entry name" value="Small_GTP-bd"/>
</dbReference>
<organism evidence="2 3">
    <name type="scientific">Anaeramoeba ignava</name>
    <name type="common">Anaerobic marine amoeba</name>
    <dbReference type="NCBI Taxonomy" id="1746090"/>
    <lineage>
        <taxon>Eukaryota</taxon>
        <taxon>Metamonada</taxon>
        <taxon>Anaeramoebidae</taxon>
        <taxon>Anaeramoeba</taxon>
    </lineage>
</organism>
<dbReference type="SMART" id="SM00173">
    <property type="entry name" value="RAS"/>
    <property type="match status" value="1"/>
</dbReference>
<dbReference type="EMBL" id="JAPDFW010000065">
    <property type="protein sequence ID" value="KAJ5075349.1"/>
    <property type="molecule type" value="Genomic_DNA"/>
</dbReference>
<name>A0A9Q0LMY5_ANAIG</name>
<dbReference type="PROSITE" id="PS51420">
    <property type="entry name" value="RHO"/>
    <property type="match status" value="1"/>
</dbReference>
<proteinExistence type="predicted"/>
<dbReference type="InterPro" id="IPR001806">
    <property type="entry name" value="Small_GTPase"/>
</dbReference>
<evidence type="ECO:0000313" key="3">
    <source>
        <dbReference type="Proteomes" id="UP001149090"/>
    </source>
</evidence>
<dbReference type="PROSITE" id="PS51421">
    <property type="entry name" value="RAS"/>
    <property type="match status" value="1"/>
</dbReference>
<dbReference type="FunFam" id="3.40.50.300:FF:000808">
    <property type="entry name" value="Small GTP-binding protein, putative"/>
    <property type="match status" value="1"/>
</dbReference>
<dbReference type="SMART" id="SM00176">
    <property type="entry name" value="RAN"/>
    <property type="match status" value="1"/>
</dbReference>
<keyword evidence="1" id="KW-0547">Nucleotide-binding</keyword>
<dbReference type="OrthoDB" id="63533at2759"/>
<dbReference type="SMART" id="SM00174">
    <property type="entry name" value="RHO"/>
    <property type="match status" value="1"/>
</dbReference>
<dbReference type="NCBIfam" id="TIGR00231">
    <property type="entry name" value="small_GTP"/>
    <property type="match status" value="1"/>
</dbReference>
<dbReference type="AlphaFoldDB" id="A0A9Q0LMY5"/>
<evidence type="ECO:0000313" key="2">
    <source>
        <dbReference type="EMBL" id="KAJ5075349.1"/>
    </source>
</evidence>
<dbReference type="PANTHER" id="PTHR47978">
    <property type="match status" value="1"/>
</dbReference>
<sequence length="177" mass="20060">MSEILVYKMVLVGHTGVGKSCLTFRFCQNEFDSTTKPTLGSSYLSKVVEVNGMKIQLNIWDTAGQERYLSIAPMFYHNSSAAIVTYDITNYESFQKSKLWVDELLVHRPSNIEIAFVGNKLDLSEKRRVTKEEAEEYAKQNGFLFYETSAKTGENVEKVFLDLVSSSSTTHLSKRTS</sequence>
<dbReference type="Proteomes" id="UP001149090">
    <property type="component" value="Unassembled WGS sequence"/>
</dbReference>
<dbReference type="OMA" id="LEHGCAY"/>
<dbReference type="PROSITE" id="PS51419">
    <property type="entry name" value="RAB"/>
    <property type="match status" value="1"/>
</dbReference>
<dbReference type="InterPro" id="IPR027417">
    <property type="entry name" value="P-loop_NTPase"/>
</dbReference>
<dbReference type="PRINTS" id="PR00449">
    <property type="entry name" value="RASTRNSFRMNG"/>
</dbReference>
<protein>
    <submittedName>
        <fullName evidence="2">Ras-related protein rab-5c</fullName>
    </submittedName>
</protein>
<dbReference type="GO" id="GO:0003924">
    <property type="term" value="F:GTPase activity"/>
    <property type="evidence" value="ECO:0007669"/>
    <property type="project" value="InterPro"/>
</dbReference>
<accession>A0A9Q0LMY5</accession>
<comment type="caution">
    <text evidence="2">The sequence shown here is derived from an EMBL/GenBank/DDBJ whole genome shotgun (WGS) entry which is preliminary data.</text>
</comment>
<dbReference type="GO" id="GO:0005525">
    <property type="term" value="F:GTP binding"/>
    <property type="evidence" value="ECO:0007669"/>
    <property type="project" value="InterPro"/>
</dbReference>
<dbReference type="Gene3D" id="3.40.50.300">
    <property type="entry name" value="P-loop containing nucleotide triphosphate hydrolases"/>
    <property type="match status" value="1"/>
</dbReference>
<dbReference type="Pfam" id="PF00071">
    <property type="entry name" value="Ras"/>
    <property type="match status" value="1"/>
</dbReference>
<dbReference type="SUPFAM" id="SSF52540">
    <property type="entry name" value="P-loop containing nucleoside triphosphate hydrolases"/>
    <property type="match status" value="1"/>
</dbReference>